<comment type="similarity">
    <text evidence="1">Belongs to the methyltransferase superfamily. LaeA methyltransferase family.</text>
</comment>
<comment type="caution">
    <text evidence="3">The sequence shown here is derived from an EMBL/GenBank/DDBJ whole genome shotgun (WGS) entry which is preliminary data.</text>
</comment>
<sequence length="372" mass="41653">MNAMEEDSPHEMQHPAQSSSGVVDVPPATEAPPVLRASDQPPYLPSPDDDNADTPMENTFNNADPSTMSVTSSVYDFLEENGRTYHSYKAGKYLLPNDTRERERLDLQHALFLLTVNGRLFLAPIGDNPRNVLDIGTGTGIWAIDFAQMFPEAQVIGTDLSPIQPIFLPTNCRFEINDAEEEWAFTKRFDYIHGRAMASCFSDPSSVIRQAFEACAPGGYLELQDGVYPFQFAGPTQPDPNNAMYRWAGLIYEGAAKAGRPLNRVRNYKKWMEEAGFEDVVEQYFYWPNGTWAKGEYYKTIGAVFQQNLLAGLEGMSLKTLGRLGWSTEQIMPFLSEVREEILNPSATRAFLPILFVYGRKPLSSQIGTQVS</sequence>
<organism evidence="3 4">
    <name type="scientific">Echria macrotheca</name>
    <dbReference type="NCBI Taxonomy" id="438768"/>
    <lineage>
        <taxon>Eukaryota</taxon>
        <taxon>Fungi</taxon>
        <taxon>Dikarya</taxon>
        <taxon>Ascomycota</taxon>
        <taxon>Pezizomycotina</taxon>
        <taxon>Sordariomycetes</taxon>
        <taxon>Sordariomycetidae</taxon>
        <taxon>Sordariales</taxon>
        <taxon>Schizotheciaceae</taxon>
        <taxon>Echria</taxon>
    </lineage>
</organism>
<name>A0AAJ0F605_9PEZI</name>
<keyword evidence="4" id="KW-1185">Reference proteome</keyword>
<dbReference type="PANTHER" id="PTHR43591:SF102">
    <property type="entry name" value="S-ADENOSYL-L-METHIONINE-DEPENDENT METHYLTRANSFERASE"/>
    <property type="match status" value="1"/>
</dbReference>
<keyword evidence="3" id="KW-0489">Methyltransferase</keyword>
<dbReference type="EMBL" id="MU839853">
    <property type="protein sequence ID" value="KAK1749684.1"/>
    <property type="molecule type" value="Genomic_DNA"/>
</dbReference>
<dbReference type="Proteomes" id="UP001239445">
    <property type="component" value="Unassembled WGS sequence"/>
</dbReference>
<reference evidence="3" key="1">
    <citation type="submission" date="2023-06" db="EMBL/GenBank/DDBJ databases">
        <title>Genome-scale phylogeny and comparative genomics of the fungal order Sordariales.</title>
        <authorList>
            <consortium name="Lawrence Berkeley National Laboratory"/>
            <person name="Hensen N."/>
            <person name="Bonometti L."/>
            <person name="Westerberg I."/>
            <person name="Brannstrom I.O."/>
            <person name="Guillou S."/>
            <person name="Cros-Aarteil S."/>
            <person name="Calhoun S."/>
            <person name="Haridas S."/>
            <person name="Kuo A."/>
            <person name="Mondo S."/>
            <person name="Pangilinan J."/>
            <person name="Riley R."/>
            <person name="Labutti K."/>
            <person name="Andreopoulos B."/>
            <person name="Lipzen A."/>
            <person name="Chen C."/>
            <person name="Yanf M."/>
            <person name="Daum C."/>
            <person name="Ng V."/>
            <person name="Clum A."/>
            <person name="Steindorff A."/>
            <person name="Ohm R."/>
            <person name="Martin F."/>
            <person name="Silar P."/>
            <person name="Natvig D."/>
            <person name="Lalanne C."/>
            <person name="Gautier V."/>
            <person name="Ament-Velasquez S.L."/>
            <person name="Kruys A."/>
            <person name="Hutchinson M.I."/>
            <person name="Powell A.J."/>
            <person name="Barry K."/>
            <person name="Miller A.N."/>
            <person name="Grigoriev I.V."/>
            <person name="Debuchy R."/>
            <person name="Gladieux P."/>
            <person name="Thoren M.H."/>
            <person name="Johannesson H."/>
        </authorList>
    </citation>
    <scope>NUCLEOTIDE SEQUENCE</scope>
    <source>
        <strain evidence="3">PSN4</strain>
    </source>
</reference>
<keyword evidence="3" id="KW-0808">Transferase</keyword>
<dbReference type="InterPro" id="IPR029063">
    <property type="entry name" value="SAM-dependent_MTases_sf"/>
</dbReference>
<accession>A0AAJ0F605</accession>
<feature type="region of interest" description="Disordered" evidence="2">
    <location>
        <begin position="1"/>
        <end position="67"/>
    </location>
</feature>
<dbReference type="CDD" id="cd02440">
    <property type="entry name" value="AdoMet_MTases"/>
    <property type="match status" value="1"/>
</dbReference>
<dbReference type="PANTHER" id="PTHR43591">
    <property type="entry name" value="METHYLTRANSFERASE"/>
    <property type="match status" value="1"/>
</dbReference>
<dbReference type="GO" id="GO:0008168">
    <property type="term" value="F:methyltransferase activity"/>
    <property type="evidence" value="ECO:0007669"/>
    <property type="project" value="UniProtKB-KW"/>
</dbReference>
<evidence type="ECO:0000313" key="3">
    <source>
        <dbReference type="EMBL" id="KAK1749684.1"/>
    </source>
</evidence>
<dbReference type="Pfam" id="PF13489">
    <property type="entry name" value="Methyltransf_23"/>
    <property type="match status" value="1"/>
</dbReference>
<proteinExistence type="inferred from homology"/>
<evidence type="ECO:0000256" key="1">
    <source>
        <dbReference type="ARBA" id="ARBA00038158"/>
    </source>
</evidence>
<dbReference type="Gene3D" id="3.40.50.150">
    <property type="entry name" value="Vaccinia Virus protein VP39"/>
    <property type="match status" value="1"/>
</dbReference>
<evidence type="ECO:0000256" key="2">
    <source>
        <dbReference type="SAM" id="MobiDB-lite"/>
    </source>
</evidence>
<dbReference type="SUPFAM" id="SSF53335">
    <property type="entry name" value="S-adenosyl-L-methionine-dependent methyltransferases"/>
    <property type="match status" value="1"/>
</dbReference>
<evidence type="ECO:0000313" key="4">
    <source>
        <dbReference type="Proteomes" id="UP001239445"/>
    </source>
</evidence>
<dbReference type="GO" id="GO:0032259">
    <property type="term" value="P:methylation"/>
    <property type="evidence" value="ECO:0007669"/>
    <property type="project" value="UniProtKB-KW"/>
</dbReference>
<dbReference type="AlphaFoldDB" id="A0AAJ0F605"/>
<protein>
    <submittedName>
        <fullName evidence="3">S-adenosyl-L-methionine-dependent methyltransferase</fullName>
    </submittedName>
</protein>
<gene>
    <name evidence="3" type="ORF">QBC47DRAFT_395483</name>
</gene>
<feature type="compositionally biased region" description="Polar residues" evidence="2">
    <location>
        <begin position="56"/>
        <end position="67"/>
    </location>
</feature>